<reference evidence="1 2" key="1">
    <citation type="submission" date="2017-08" db="EMBL/GenBank/DDBJ databases">
        <title>Mesorhizobium wenxinae sp. nov., a novel rhizobial species isolated from root nodules of chickpea (Cicer arietinum L.).</title>
        <authorList>
            <person name="Zhang J."/>
        </authorList>
    </citation>
    <scope>NUCLEOTIDE SEQUENCE [LARGE SCALE GENOMIC DNA]</scope>
    <source>
        <strain evidence="2">WYCCWR 10019</strain>
    </source>
</reference>
<sequence>MPEAEAGRYDDGCLSSAQWRGSELGRSFDQHVLPCVHSRSLEEVQAGEVLATEGTGLSSVELRDVLAATFPSTSSSVFALEELSEPEPELEEELLRRLLLAHAAPADPASARLAKIIARRAMRTDHLWRDLGLSNRAELSRLLARHFPALAAGNTENMKWKKYFYRKLCEAEGFSSCTAPSCGECHDFESCFGPEEVESRLSPTTNVG</sequence>
<gene>
    <name evidence="1" type="ORF">CIT31_01155</name>
</gene>
<accession>A0A271KNZ9</accession>
<organism evidence="1 2">
    <name type="scientific">Mesorhizobium wenxiniae</name>
    <dbReference type="NCBI Taxonomy" id="2014805"/>
    <lineage>
        <taxon>Bacteria</taxon>
        <taxon>Pseudomonadati</taxon>
        <taxon>Pseudomonadota</taxon>
        <taxon>Alphaproteobacteria</taxon>
        <taxon>Hyphomicrobiales</taxon>
        <taxon>Phyllobacteriaceae</taxon>
        <taxon>Mesorhizobium</taxon>
    </lineage>
</organism>
<dbReference type="GO" id="GO:0009399">
    <property type="term" value="P:nitrogen fixation"/>
    <property type="evidence" value="ECO:0007669"/>
    <property type="project" value="InterPro"/>
</dbReference>
<dbReference type="OrthoDB" id="192277at2"/>
<dbReference type="AlphaFoldDB" id="A0A271KNZ9"/>
<dbReference type="Pfam" id="PF04891">
    <property type="entry name" value="NifQ"/>
    <property type="match status" value="1"/>
</dbReference>
<proteinExistence type="predicted"/>
<dbReference type="Proteomes" id="UP000215931">
    <property type="component" value="Unassembled WGS sequence"/>
</dbReference>
<dbReference type="InterPro" id="IPR006975">
    <property type="entry name" value="NifQ"/>
</dbReference>
<keyword evidence="2" id="KW-1185">Reference proteome</keyword>
<evidence type="ECO:0000313" key="2">
    <source>
        <dbReference type="Proteomes" id="UP000215931"/>
    </source>
</evidence>
<protein>
    <submittedName>
        <fullName evidence="1">Nitrogen fixation protein NifQ</fullName>
    </submittedName>
</protein>
<name>A0A271KNZ9_9HYPH</name>
<dbReference type="RefSeq" id="WP_095517128.1">
    <property type="nucleotide sequence ID" value="NZ_NPKH01000001.1"/>
</dbReference>
<evidence type="ECO:0000313" key="1">
    <source>
        <dbReference type="EMBL" id="PAP97492.1"/>
    </source>
</evidence>
<dbReference type="EMBL" id="NPKH01000001">
    <property type="protein sequence ID" value="PAP97492.1"/>
    <property type="molecule type" value="Genomic_DNA"/>
</dbReference>
<dbReference type="GO" id="GO:0030151">
    <property type="term" value="F:molybdenum ion binding"/>
    <property type="evidence" value="ECO:0007669"/>
    <property type="project" value="InterPro"/>
</dbReference>
<comment type="caution">
    <text evidence="1">The sequence shown here is derived from an EMBL/GenBank/DDBJ whole genome shotgun (WGS) entry which is preliminary data.</text>
</comment>